<keyword evidence="2" id="KW-0677">Repeat</keyword>
<accession>A0A0K9P963</accession>
<dbReference type="InterPro" id="IPR036322">
    <property type="entry name" value="WD40_repeat_dom_sf"/>
</dbReference>
<gene>
    <name evidence="5" type="ORF">ZOSMA_351G00220</name>
</gene>
<dbReference type="OMA" id="MRMMNGD"/>
<dbReference type="Gene3D" id="2.130.10.10">
    <property type="entry name" value="YVTN repeat-like/Quinoprotein amine dehydrogenase"/>
    <property type="match status" value="1"/>
</dbReference>
<dbReference type="Pfam" id="PF00400">
    <property type="entry name" value="WD40"/>
    <property type="match status" value="4"/>
</dbReference>
<evidence type="ECO:0000313" key="6">
    <source>
        <dbReference type="Proteomes" id="UP000036987"/>
    </source>
</evidence>
<dbReference type="EMBL" id="LFYR01001104">
    <property type="protein sequence ID" value="KMZ64705.1"/>
    <property type="molecule type" value="Genomic_DNA"/>
</dbReference>
<dbReference type="SUPFAM" id="SSF50978">
    <property type="entry name" value="WD40 repeat-like"/>
    <property type="match status" value="1"/>
</dbReference>
<dbReference type="SMART" id="SM00320">
    <property type="entry name" value="WD40"/>
    <property type="match status" value="7"/>
</dbReference>
<comment type="caution">
    <text evidence="5">The sequence shown here is derived from an EMBL/GenBank/DDBJ whole genome shotgun (WGS) entry which is preliminary data.</text>
</comment>
<keyword evidence="1 3" id="KW-0853">WD repeat</keyword>
<dbReference type="Proteomes" id="UP000036987">
    <property type="component" value="Unassembled WGS sequence"/>
</dbReference>
<evidence type="ECO:0000256" key="2">
    <source>
        <dbReference type="ARBA" id="ARBA00022737"/>
    </source>
</evidence>
<feature type="region of interest" description="Disordered" evidence="4">
    <location>
        <begin position="431"/>
        <end position="474"/>
    </location>
</feature>
<dbReference type="InterPro" id="IPR045151">
    <property type="entry name" value="DCAF8"/>
</dbReference>
<dbReference type="GO" id="GO:0005737">
    <property type="term" value="C:cytoplasm"/>
    <property type="evidence" value="ECO:0000318"/>
    <property type="project" value="GO_Central"/>
</dbReference>
<feature type="repeat" description="WD" evidence="3">
    <location>
        <begin position="49"/>
        <end position="90"/>
    </location>
</feature>
<evidence type="ECO:0000313" key="5">
    <source>
        <dbReference type="EMBL" id="KMZ64705.1"/>
    </source>
</evidence>
<evidence type="ECO:0000256" key="4">
    <source>
        <dbReference type="SAM" id="MobiDB-lite"/>
    </source>
</evidence>
<evidence type="ECO:0000256" key="1">
    <source>
        <dbReference type="ARBA" id="ARBA00022574"/>
    </source>
</evidence>
<dbReference type="PROSITE" id="PS50294">
    <property type="entry name" value="WD_REPEATS_REGION"/>
    <property type="match status" value="1"/>
</dbReference>
<dbReference type="PANTHER" id="PTHR15574:SF65">
    <property type="entry name" value="TRANSDUCIN_WD40 REPEAT-LIKE SUPERFAMILY PROTEIN"/>
    <property type="match status" value="1"/>
</dbReference>
<dbReference type="OrthoDB" id="4869960at2759"/>
<keyword evidence="6" id="KW-1185">Reference proteome</keyword>
<proteinExistence type="predicted"/>
<sequence length="474" mass="52607">MVIPGKRVPGSGFRDTGRRELGALEPIAFTRSAGGSEGFVKRLNLHGKLNGHGGCVNTIHFNPSGEILVSGSDDKQIIFWNWATKNKTLSYYSGHQDNVFQARIMPFTDDRSVITSASDGQVRFGQIADNGHVNTKRIGFHQGRVHRLAIEPGSPHIFYSCGEDGVVQHFDLRSQSASKLFTCTSFAESKSTVQLNVIVIDPRNPNYFAVGGVDEYARVYDIRRFQSDVSSSMGQPVNTFCPSHLIGSEDAHITGLAYSYTSELLVSYNDEVIYLFQKNMGIGPDPQSTSEESLHDRNKPQVYSGHRNSKTVKGVSFFGANDEFVANGSDCGHVYIWRKIGGELLRVLTGDKNIVNCIEPHPRFPFMATSGLEKNVKIWTPTAKKPIQLPSNISEIMESNQQGREERARMLQSPDIIMHVLRLRGHRTRTSIDRRHASSDHSSDEDDEGEAYVLGFGGSDIGHEDDDPRECNIS</sequence>
<reference evidence="6" key="1">
    <citation type="journal article" date="2016" name="Nature">
        <title>The genome of the seagrass Zostera marina reveals angiosperm adaptation to the sea.</title>
        <authorList>
            <person name="Olsen J.L."/>
            <person name="Rouze P."/>
            <person name="Verhelst B."/>
            <person name="Lin Y.-C."/>
            <person name="Bayer T."/>
            <person name="Collen J."/>
            <person name="Dattolo E."/>
            <person name="De Paoli E."/>
            <person name="Dittami S."/>
            <person name="Maumus F."/>
            <person name="Michel G."/>
            <person name="Kersting A."/>
            <person name="Lauritano C."/>
            <person name="Lohaus R."/>
            <person name="Toepel M."/>
            <person name="Tonon T."/>
            <person name="Vanneste K."/>
            <person name="Amirebrahimi M."/>
            <person name="Brakel J."/>
            <person name="Bostroem C."/>
            <person name="Chovatia M."/>
            <person name="Grimwood J."/>
            <person name="Jenkins J.W."/>
            <person name="Jueterbock A."/>
            <person name="Mraz A."/>
            <person name="Stam W.T."/>
            <person name="Tice H."/>
            <person name="Bornberg-Bauer E."/>
            <person name="Green P.J."/>
            <person name="Pearson G.A."/>
            <person name="Procaccini G."/>
            <person name="Duarte C.M."/>
            <person name="Schmutz J."/>
            <person name="Reusch T.B.H."/>
            <person name="Van de Peer Y."/>
        </authorList>
    </citation>
    <scope>NUCLEOTIDE SEQUENCE [LARGE SCALE GENOMIC DNA]</scope>
    <source>
        <strain evidence="6">cv. Finnish</strain>
    </source>
</reference>
<evidence type="ECO:0000256" key="3">
    <source>
        <dbReference type="PROSITE-ProRule" id="PRU00221"/>
    </source>
</evidence>
<feature type="region of interest" description="Disordered" evidence="4">
    <location>
        <begin position="285"/>
        <end position="305"/>
    </location>
</feature>
<dbReference type="PANTHER" id="PTHR15574">
    <property type="entry name" value="WD REPEAT DOMAIN-CONTAINING FAMILY"/>
    <property type="match status" value="1"/>
</dbReference>
<dbReference type="PROSITE" id="PS50082">
    <property type="entry name" value="WD_REPEATS_2"/>
    <property type="match status" value="1"/>
</dbReference>
<dbReference type="AlphaFoldDB" id="A0A0K9P963"/>
<name>A0A0K9P963_ZOSMR</name>
<feature type="compositionally biased region" description="Basic and acidic residues" evidence="4">
    <location>
        <begin position="431"/>
        <end position="442"/>
    </location>
</feature>
<dbReference type="InterPro" id="IPR015943">
    <property type="entry name" value="WD40/YVTN_repeat-like_dom_sf"/>
</dbReference>
<dbReference type="InterPro" id="IPR001680">
    <property type="entry name" value="WD40_rpt"/>
</dbReference>
<protein>
    <submittedName>
        <fullName evidence="5">DDB1-and CUL4-associated factor</fullName>
    </submittedName>
</protein>
<dbReference type="STRING" id="29655.A0A0K9P963"/>
<dbReference type="GO" id="GO:0080008">
    <property type="term" value="C:Cul4-RING E3 ubiquitin ligase complex"/>
    <property type="evidence" value="ECO:0000318"/>
    <property type="project" value="GO_Central"/>
</dbReference>
<organism evidence="5 6">
    <name type="scientific">Zostera marina</name>
    <name type="common">Eelgrass</name>
    <dbReference type="NCBI Taxonomy" id="29655"/>
    <lineage>
        <taxon>Eukaryota</taxon>
        <taxon>Viridiplantae</taxon>
        <taxon>Streptophyta</taxon>
        <taxon>Embryophyta</taxon>
        <taxon>Tracheophyta</taxon>
        <taxon>Spermatophyta</taxon>
        <taxon>Magnoliopsida</taxon>
        <taxon>Liliopsida</taxon>
        <taxon>Zosteraceae</taxon>
        <taxon>Zostera</taxon>
    </lineage>
</organism>